<dbReference type="InterPro" id="IPR039663">
    <property type="entry name" value="AIP/AIPL1/TTC9"/>
</dbReference>
<keyword evidence="3" id="KW-1185">Reference proteome</keyword>
<dbReference type="GeneID" id="130471446"/>
<proteinExistence type="predicted"/>
<accession>A0ABM3RPJ9</accession>
<dbReference type="PANTHER" id="PTHR11242">
    <property type="entry name" value="ARYL HYDROCARBON RECEPTOR INTERACTING PROTEIN RELATED"/>
    <property type="match status" value="1"/>
</dbReference>
<dbReference type="RefSeq" id="XP_056697551.1">
    <property type="nucleotide sequence ID" value="XM_056841573.1"/>
</dbReference>
<reference evidence="4" key="2">
    <citation type="submission" date="2025-08" db="UniProtKB">
        <authorList>
            <consortium name="RefSeq"/>
        </authorList>
    </citation>
    <scope>IDENTIFICATION</scope>
    <source>
        <tissue evidence="4">Leaf</tissue>
    </source>
</reference>
<evidence type="ECO:0000256" key="2">
    <source>
        <dbReference type="ARBA" id="ARBA00022803"/>
    </source>
</evidence>
<keyword evidence="1" id="KW-0677">Repeat</keyword>
<dbReference type="PANTHER" id="PTHR11242:SF0">
    <property type="entry name" value="TPR_REGION DOMAIN-CONTAINING PROTEIN"/>
    <property type="match status" value="1"/>
</dbReference>
<evidence type="ECO:0000256" key="1">
    <source>
        <dbReference type="ARBA" id="ARBA00022737"/>
    </source>
</evidence>
<dbReference type="Gene3D" id="1.25.40.10">
    <property type="entry name" value="Tetratricopeptide repeat domain"/>
    <property type="match status" value="1"/>
</dbReference>
<name>A0ABM3RPJ9_SPIOL</name>
<protein>
    <submittedName>
        <fullName evidence="4">70 kDa peptidyl-prolyl isomerase-like</fullName>
    </submittedName>
</protein>
<dbReference type="InterPro" id="IPR011990">
    <property type="entry name" value="TPR-like_helical_dom_sf"/>
</dbReference>
<organism evidence="3 4">
    <name type="scientific">Spinacia oleracea</name>
    <name type="common">Spinach</name>
    <dbReference type="NCBI Taxonomy" id="3562"/>
    <lineage>
        <taxon>Eukaryota</taxon>
        <taxon>Viridiplantae</taxon>
        <taxon>Streptophyta</taxon>
        <taxon>Embryophyta</taxon>
        <taxon>Tracheophyta</taxon>
        <taxon>Spermatophyta</taxon>
        <taxon>Magnoliopsida</taxon>
        <taxon>eudicotyledons</taxon>
        <taxon>Gunneridae</taxon>
        <taxon>Pentapetalae</taxon>
        <taxon>Caryophyllales</taxon>
        <taxon>Chenopodiaceae</taxon>
        <taxon>Chenopodioideae</taxon>
        <taxon>Anserineae</taxon>
        <taxon>Spinacia</taxon>
    </lineage>
</organism>
<sequence>MKEEGNLLFKKGHIIDSLEKYGYAGIILGCFIFEEEEHLRKFYDLSICILLNSAVCFSRKIEYEQVGLICSVILEFDSNNVKDLYRRAMAAGELCRGDFAFLDLLLAS</sequence>
<keyword evidence="2" id="KW-0802">TPR repeat</keyword>
<reference evidence="3" key="1">
    <citation type="journal article" date="2021" name="Nat. Commun.">
        <title>Genomic analyses provide insights into spinach domestication and the genetic basis of agronomic traits.</title>
        <authorList>
            <person name="Cai X."/>
            <person name="Sun X."/>
            <person name="Xu C."/>
            <person name="Sun H."/>
            <person name="Wang X."/>
            <person name="Ge C."/>
            <person name="Zhang Z."/>
            <person name="Wang Q."/>
            <person name="Fei Z."/>
            <person name="Jiao C."/>
            <person name="Wang Q."/>
        </authorList>
    </citation>
    <scope>NUCLEOTIDE SEQUENCE [LARGE SCALE GENOMIC DNA]</scope>
    <source>
        <strain evidence="3">cv. Varoflay</strain>
    </source>
</reference>
<dbReference type="SUPFAM" id="SSF48452">
    <property type="entry name" value="TPR-like"/>
    <property type="match status" value="1"/>
</dbReference>
<gene>
    <name evidence="4" type="primary">LOC130471446</name>
</gene>
<evidence type="ECO:0000313" key="3">
    <source>
        <dbReference type="Proteomes" id="UP000813463"/>
    </source>
</evidence>
<dbReference type="Proteomes" id="UP000813463">
    <property type="component" value="Chromosome 4"/>
</dbReference>
<evidence type="ECO:0000313" key="4">
    <source>
        <dbReference type="RefSeq" id="XP_056697551.1"/>
    </source>
</evidence>